<protein>
    <recommendedName>
        <fullName evidence="3">SipL SPOCS domain-containing protein</fullName>
    </recommendedName>
</protein>
<dbReference type="PATRIC" id="fig|1629550.3.peg.787"/>
<accession>A0A0M3DHL2</accession>
<reference evidence="1 2" key="1">
    <citation type="submission" date="2015-04" db="EMBL/GenBank/DDBJ databases">
        <title>Microcin producing Clostridium sp. JC272T.</title>
        <authorList>
            <person name="Jyothsna T."/>
            <person name="Sasikala C."/>
            <person name="Ramana C."/>
        </authorList>
    </citation>
    <scope>NUCLEOTIDE SEQUENCE [LARGE SCALE GENOMIC DNA]</scope>
    <source>
        <strain evidence="1 2">JC272</strain>
    </source>
</reference>
<dbReference type="AlphaFoldDB" id="A0A0M3DHL2"/>
<gene>
    <name evidence="1" type="ORF">VN21_06710</name>
</gene>
<comment type="caution">
    <text evidence="1">The sequence shown here is derived from an EMBL/GenBank/DDBJ whole genome shotgun (WGS) entry which is preliminary data.</text>
</comment>
<dbReference type="OrthoDB" id="1757043at2"/>
<dbReference type="EMBL" id="LBBT01000146">
    <property type="protein sequence ID" value="KKY01813.1"/>
    <property type="molecule type" value="Genomic_DNA"/>
</dbReference>
<proteinExistence type="predicted"/>
<evidence type="ECO:0000313" key="2">
    <source>
        <dbReference type="Proteomes" id="UP000034407"/>
    </source>
</evidence>
<keyword evidence="2" id="KW-1185">Reference proteome</keyword>
<sequence>MEVNFKKMNCKLSCFEEMPPLEYFKQLNIYQNLHINSKNLDISNIENTSPNVEVYSTKIIDSKVTESIKGTSLEGQHLSGKNLIIVGNTNMSLILECTSKGKKSKNIKKREIINFNMPFSTFIVIPDDICKTKTIDLRYLIEDITIAKVSKNQVLVSLTMLIQYID</sequence>
<name>A0A0M3DHL2_9FIRM</name>
<organism evidence="1 2">
    <name type="scientific">Paraclostridium benzoelyticum</name>
    <dbReference type="NCBI Taxonomy" id="1629550"/>
    <lineage>
        <taxon>Bacteria</taxon>
        <taxon>Bacillati</taxon>
        <taxon>Bacillota</taxon>
        <taxon>Clostridia</taxon>
        <taxon>Peptostreptococcales</taxon>
        <taxon>Peptostreptococcaceae</taxon>
        <taxon>Paraclostridium</taxon>
    </lineage>
</organism>
<evidence type="ECO:0008006" key="3">
    <source>
        <dbReference type="Google" id="ProtNLM"/>
    </source>
</evidence>
<evidence type="ECO:0000313" key="1">
    <source>
        <dbReference type="EMBL" id="KKY01813.1"/>
    </source>
</evidence>
<dbReference type="RefSeq" id="WP_046822576.1">
    <property type="nucleotide sequence ID" value="NZ_JBCLWQ010000002.1"/>
</dbReference>
<dbReference type="Proteomes" id="UP000034407">
    <property type="component" value="Unassembled WGS sequence"/>
</dbReference>